<gene>
    <name evidence="12" type="ORF">PMEA_00007690</name>
</gene>
<comment type="subcellular location">
    <subcellularLocation>
        <location evidence="1">Nucleus</location>
    </subcellularLocation>
</comment>
<dbReference type="Pfam" id="PF02257">
    <property type="entry name" value="RFX_DNA_binding"/>
    <property type="match status" value="1"/>
</dbReference>
<dbReference type="AlphaFoldDB" id="A0AAU9WL94"/>
<keyword evidence="7" id="KW-0539">Nucleus</keyword>
<dbReference type="GO" id="GO:0030154">
    <property type="term" value="P:cell differentiation"/>
    <property type="evidence" value="ECO:0007669"/>
    <property type="project" value="UniProtKB-KW"/>
</dbReference>
<feature type="domain" description="RFX-type winged-helix" evidence="11">
    <location>
        <begin position="77"/>
        <end position="152"/>
    </location>
</feature>
<organism evidence="12 13">
    <name type="scientific">Pocillopora meandrina</name>
    <dbReference type="NCBI Taxonomy" id="46732"/>
    <lineage>
        <taxon>Eukaryota</taxon>
        <taxon>Metazoa</taxon>
        <taxon>Cnidaria</taxon>
        <taxon>Anthozoa</taxon>
        <taxon>Hexacorallia</taxon>
        <taxon>Scleractinia</taxon>
        <taxon>Astrocoeniina</taxon>
        <taxon>Pocilloporidae</taxon>
        <taxon>Pocillopora</taxon>
    </lineage>
</organism>
<proteinExistence type="predicted"/>
<evidence type="ECO:0000256" key="10">
    <source>
        <dbReference type="SAM" id="MobiDB-lite"/>
    </source>
</evidence>
<comment type="caution">
    <text evidence="12">The sequence shown here is derived from an EMBL/GenBank/DDBJ whole genome shotgun (WGS) entry which is preliminary data.</text>
</comment>
<dbReference type="SUPFAM" id="SSF46785">
    <property type="entry name" value="Winged helix' DNA-binding domain"/>
    <property type="match status" value="1"/>
</dbReference>
<dbReference type="GO" id="GO:0000981">
    <property type="term" value="F:DNA-binding transcription factor activity, RNA polymerase II-specific"/>
    <property type="evidence" value="ECO:0007669"/>
    <property type="project" value="TreeGrafter"/>
</dbReference>
<evidence type="ECO:0000256" key="7">
    <source>
        <dbReference type="ARBA" id="ARBA00023242"/>
    </source>
</evidence>
<dbReference type="GO" id="GO:0000978">
    <property type="term" value="F:RNA polymerase II cis-regulatory region sequence-specific DNA binding"/>
    <property type="evidence" value="ECO:0007669"/>
    <property type="project" value="TreeGrafter"/>
</dbReference>
<dbReference type="EMBL" id="CALNXJ010000016">
    <property type="protein sequence ID" value="CAH3117895.1"/>
    <property type="molecule type" value="Genomic_DNA"/>
</dbReference>
<dbReference type="InterPro" id="IPR036390">
    <property type="entry name" value="WH_DNA-bd_sf"/>
</dbReference>
<dbReference type="PANTHER" id="PTHR12619:SF32">
    <property type="entry name" value="RFX-TYPE WINGED-HELIX DOMAIN-CONTAINING PROTEIN"/>
    <property type="match status" value="1"/>
</dbReference>
<dbReference type="PANTHER" id="PTHR12619">
    <property type="entry name" value="RFX TRANSCRIPTION FACTOR FAMILY"/>
    <property type="match status" value="1"/>
</dbReference>
<dbReference type="InterPro" id="IPR057321">
    <property type="entry name" value="RFX1-4/6/8-like_BCD"/>
</dbReference>
<dbReference type="Proteomes" id="UP001159428">
    <property type="component" value="Unassembled WGS sequence"/>
</dbReference>
<name>A0AAU9WL94_9CNID</name>
<protein>
    <recommendedName>
        <fullName evidence="8">DNA-binding protein RFX6</fullName>
    </recommendedName>
    <alternativeName>
        <fullName evidence="9">Regulatory factor X 6</fullName>
    </alternativeName>
</protein>
<evidence type="ECO:0000256" key="8">
    <source>
        <dbReference type="ARBA" id="ARBA00072476"/>
    </source>
</evidence>
<dbReference type="InterPro" id="IPR039779">
    <property type="entry name" value="RFX-like"/>
</dbReference>
<sequence length="824" mass="93534">MASKEIQTLPKPSVSLTKTHVERPRRICSKRSYCEVEPDDDEFSAEDVKQYRPKGSRRKESYSFIMLEKKQRQIAQTLKWLGENYELKEGMCLPRCVMYTHYLDFCRKGKLCPAGPATFGKIIRQRFPKLTTRRLGTRGQSKYHYYGIVVRETSAYFHAGYSKKGLSRFSGMKGKGDVNANHKKFSLSAKSGTLLPEFPNAKTVQLPDGVSIHKVETFIMMYRTHCQRMLDTVVSANFEGVQNFITHFWQGMPDHIISVLECPVVVDIVAICDSILYKVLTDVLIPSTIQDLPDSLREEITDFADNLLDWLEKCLTEVPLALKEAKLEVARVFTQALKRQVGFVHLAQAARSALLSYEDVSQMLGDLRKIEFDQILSKSFFIIENMEVFHKTKTYVSELENLLSKQAPLEAYIEWLDSVVDRCVLKESEKTSIEDRARKFLAMWSFITARLLADLTLRSAPSFGVFHLIHTAFDEYVFLVVENQMIVEMDKKLTRSLETHLKKENSTLLPSIESELDKPKENMQPEQLHDIPKEAPRPKRQKNPTSSFLPAVKLNVAKHHSSQQQNKEKTRPEFFAEGSHFIPASTPNVTFPSEEIFQTAPMNNQPRQMPNPTPMNVSIPTPFSPLQECRSSFQPLPLPEHEQPRQATPEAAFQGDFINAIDKAFFSSRVTLNPDDYMGSAWVQNDAQNLTVLNPVSLQEHNLINNGAINFAGNGNFPITYENSLPPLNVYSNSQTMAPSPRPQEIPYISPTKDDFGYVPSITNMYPRYNTPNYLYEPVRNAMQPNGSDVMNFNGLLNAAASSFGMDGLTVHDVQLNRLGIGAV</sequence>
<evidence type="ECO:0000256" key="3">
    <source>
        <dbReference type="ARBA" id="ARBA00022782"/>
    </source>
</evidence>
<evidence type="ECO:0000256" key="9">
    <source>
        <dbReference type="ARBA" id="ARBA00077088"/>
    </source>
</evidence>
<feature type="region of interest" description="Disordered" evidence="10">
    <location>
        <begin position="508"/>
        <end position="546"/>
    </location>
</feature>
<keyword evidence="6" id="KW-0804">Transcription</keyword>
<feature type="compositionally biased region" description="Basic and acidic residues" evidence="10">
    <location>
        <begin position="515"/>
        <end position="537"/>
    </location>
</feature>
<evidence type="ECO:0000256" key="2">
    <source>
        <dbReference type="ARBA" id="ARBA00022473"/>
    </source>
</evidence>
<dbReference type="InterPro" id="IPR036388">
    <property type="entry name" value="WH-like_DNA-bd_sf"/>
</dbReference>
<dbReference type="Pfam" id="PF25340">
    <property type="entry name" value="BCD_RFX"/>
    <property type="match status" value="1"/>
</dbReference>
<dbReference type="GO" id="GO:0005634">
    <property type="term" value="C:nucleus"/>
    <property type="evidence" value="ECO:0007669"/>
    <property type="project" value="UniProtKB-SubCell"/>
</dbReference>
<evidence type="ECO:0000256" key="1">
    <source>
        <dbReference type="ARBA" id="ARBA00004123"/>
    </source>
</evidence>
<keyword evidence="2" id="KW-0217">Developmental protein</keyword>
<dbReference type="PROSITE" id="PS51526">
    <property type="entry name" value="RFX_DBD"/>
    <property type="match status" value="1"/>
</dbReference>
<dbReference type="InterPro" id="IPR003150">
    <property type="entry name" value="DNA-bd_RFX"/>
</dbReference>
<keyword evidence="3" id="KW-0221">Differentiation</keyword>
<evidence type="ECO:0000313" key="12">
    <source>
        <dbReference type="EMBL" id="CAH3117895.1"/>
    </source>
</evidence>
<keyword evidence="4" id="KW-0805">Transcription regulation</keyword>
<evidence type="ECO:0000256" key="5">
    <source>
        <dbReference type="ARBA" id="ARBA00023125"/>
    </source>
</evidence>
<evidence type="ECO:0000256" key="6">
    <source>
        <dbReference type="ARBA" id="ARBA00023163"/>
    </source>
</evidence>
<reference evidence="12 13" key="1">
    <citation type="submission" date="2022-05" db="EMBL/GenBank/DDBJ databases">
        <authorList>
            <consortium name="Genoscope - CEA"/>
            <person name="William W."/>
        </authorList>
    </citation>
    <scope>NUCLEOTIDE SEQUENCE [LARGE SCALE GENOMIC DNA]</scope>
</reference>
<evidence type="ECO:0000259" key="11">
    <source>
        <dbReference type="PROSITE" id="PS51526"/>
    </source>
</evidence>
<accession>A0AAU9WL94</accession>
<dbReference type="Gene3D" id="1.10.10.10">
    <property type="entry name" value="Winged helix-like DNA-binding domain superfamily/Winged helix DNA-binding domain"/>
    <property type="match status" value="1"/>
</dbReference>
<evidence type="ECO:0000256" key="4">
    <source>
        <dbReference type="ARBA" id="ARBA00023015"/>
    </source>
</evidence>
<dbReference type="FunFam" id="1.10.10.10:FF:000211">
    <property type="entry name" value="Regulatory factor X, 6"/>
    <property type="match status" value="1"/>
</dbReference>
<evidence type="ECO:0000313" key="13">
    <source>
        <dbReference type="Proteomes" id="UP001159428"/>
    </source>
</evidence>
<keyword evidence="5" id="KW-0238">DNA-binding</keyword>
<keyword evidence="13" id="KW-1185">Reference proteome</keyword>